<dbReference type="EMBL" id="JABFTP020000042">
    <property type="protein sequence ID" value="KAL3272202.1"/>
    <property type="molecule type" value="Genomic_DNA"/>
</dbReference>
<protein>
    <recommendedName>
        <fullName evidence="9">C2H2-type domain-containing protein</fullName>
    </recommendedName>
</protein>
<dbReference type="GO" id="GO:0003677">
    <property type="term" value="F:DNA binding"/>
    <property type="evidence" value="ECO:0007669"/>
    <property type="project" value="UniProtKB-KW"/>
</dbReference>
<dbReference type="SUPFAM" id="SSF57667">
    <property type="entry name" value="beta-beta-alpha zinc fingers"/>
    <property type="match status" value="3"/>
</dbReference>
<feature type="domain" description="C2H2-type" evidence="9">
    <location>
        <begin position="309"/>
        <end position="337"/>
    </location>
</feature>
<evidence type="ECO:0000256" key="5">
    <source>
        <dbReference type="ARBA" id="ARBA00022833"/>
    </source>
</evidence>
<gene>
    <name evidence="10" type="ORF">HHI36_022685</name>
</gene>
<dbReference type="AlphaFoldDB" id="A0ABD2N1B6"/>
<dbReference type="PANTHER" id="PTHR24392">
    <property type="entry name" value="ZINC FINGER PROTEIN"/>
    <property type="match status" value="1"/>
</dbReference>
<evidence type="ECO:0000256" key="1">
    <source>
        <dbReference type="ARBA" id="ARBA00004123"/>
    </source>
</evidence>
<dbReference type="Gene3D" id="3.30.160.60">
    <property type="entry name" value="Classic Zinc Finger"/>
    <property type="match status" value="4"/>
</dbReference>
<evidence type="ECO:0000256" key="3">
    <source>
        <dbReference type="ARBA" id="ARBA00022737"/>
    </source>
</evidence>
<dbReference type="Proteomes" id="UP001516400">
    <property type="component" value="Unassembled WGS sequence"/>
</dbReference>
<comment type="caution">
    <text evidence="10">The sequence shown here is derived from an EMBL/GenBank/DDBJ whole genome shotgun (WGS) entry which is preliminary data.</text>
</comment>
<keyword evidence="7" id="KW-0539">Nucleus</keyword>
<keyword evidence="5" id="KW-0862">Zinc</keyword>
<evidence type="ECO:0000313" key="11">
    <source>
        <dbReference type="Proteomes" id="UP001516400"/>
    </source>
</evidence>
<keyword evidence="2" id="KW-0479">Metal-binding</keyword>
<feature type="domain" description="C2H2-type" evidence="9">
    <location>
        <begin position="196"/>
        <end position="224"/>
    </location>
</feature>
<keyword evidence="4 8" id="KW-0863">Zinc-finger</keyword>
<reference evidence="10 11" key="1">
    <citation type="journal article" date="2021" name="BMC Biol.">
        <title>Horizontally acquired antibacterial genes associated with adaptive radiation of ladybird beetles.</title>
        <authorList>
            <person name="Li H.S."/>
            <person name="Tang X.F."/>
            <person name="Huang Y.H."/>
            <person name="Xu Z.Y."/>
            <person name="Chen M.L."/>
            <person name="Du X.Y."/>
            <person name="Qiu B.Y."/>
            <person name="Chen P.T."/>
            <person name="Zhang W."/>
            <person name="Slipinski A."/>
            <person name="Escalona H.E."/>
            <person name="Waterhouse R.M."/>
            <person name="Zwick A."/>
            <person name="Pang H."/>
        </authorList>
    </citation>
    <scope>NUCLEOTIDE SEQUENCE [LARGE SCALE GENOMIC DNA]</scope>
    <source>
        <strain evidence="10">SYSU2018</strain>
    </source>
</reference>
<feature type="domain" description="C2H2-type" evidence="9">
    <location>
        <begin position="251"/>
        <end position="279"/>
    </location>
</feature>
<keyword evidence="6" id="KW-0238">DNA-binding</keyword>
<evidence type="ECO:0000256" key="2">
    <source>
        <dbReference type="ARBA" id="ARBA00022723"/>
    </source>
</evidence>
<evidence type="ECO:0000313" key="10">
    <source>
        <dbReference type="EMBL" id="KAL3272202.1"/>
    </source>
</evidence>
<dbReference type="InterPro" id="IPR013087">
    <property type="entry name" value="Znf_C2H2_type"/>
</dbReference>
<dbReference type="PROSITE" id="PS50157">
    <property type="entry name" value="ZINC_FINGER_C2H2_2"/>
    <property type="match status" value="5"/>
</dbReference>
<dbReference type="PANTHER" id="PTHR24392:SF56">
    <property type="entry name" value="ZINC FINGER PROTEIN 510"/>
    <property type="match status" value="1"/>
</dbReference>
<sequence length="403" mass="47218">MNLPQKEIEEPFEYNEVENKTFVHHFIDANGNMWEPDTFHETHREKTLVQTNKECEAKQPVDIKEIEETKSLMNEFMAGDGKIRNQEMLIKCEDLNIEKCNEEIIPKIKVELSEGNITNLPEIIDAEGKMCHDEESFQHSIKEEEVEDEISTNENHAESIQRTSKNRQCTRCDCPIACKSNMEQHINNVHLRIKSHSCTYCDFQTAQKSYLQHHMNSVHLGIKNHKCNQCDYQAYQKNTITKHIIHAHRRHKCSQCDYQATHPSKLEKHKDTVHLGIKHHKCSQCDYQTYNNSKLKRHIDGVHLGIRNYKCSYCNYQTSLNSQLKRHIEGVHLGIKNHKCTHCDYQASRKDAVKKHINNVHVSHLTTKDYKCSHCNYKATKEHFLKLHMKNVHRDVKNDAGTM</sequence>
<dbReference type="GO" id="GO:0005634">
    <property type="term" value="C:nucleus"/>
    <property type="evidence" value="ECO:0007669"/>
    <property type="project" value="UniProtKB-SubCell"/>
</dbReference>
<feature type="domain" description="C2H2-type" evidence="9">
    <location>
        <begin position="280"/>
        <end position="308"/>
    </location>
</feature>
<dbReference type="GO" id="GO:0008270">
    <property type="term" value="F:zinc ion binding"/>
    <property type="evidence" value="ECO:0007669"/>
    <property type="project" value="UniProtKB-KW"/>
</dbReference>
<dbReference type="PROSITE" id="PS00028">
    <property type="entry name" value="ZINC_FINGER_C2H2_1"/>
    <property type="match status" value="1"/>
</dbReference>
<organism evidence="10 11">
    <name type="scientific">Cryptolaemus montrouzieri</name>
    <dbReference type="NCBI Taxonomy" id="559131"/>
    <lineage>
        <taxon>Eukaryota</taxon>
        <taxon>Metazoa</taxon>
        <taxon>Ecdysozoa</taxon>
        <taxon>Arthropoda</taxon>
        <taxon>Hexapoda</taxon>
        <taxon>Insecta</taxon>
        <taxon>Pterygota</taxon>
        <taxon>Neoptera</taxon>
        <taxon>Endopterygota</taxon>
        <taxon>Coleoptera</taxon>
        <taxon>Polyphaga</taxon>
        <taxon>Cucujiformia</taxon>
        <taxon>Coccinelloidea</taxon>
        <taxon>Coccinellidae</taxon>
        <taxon>Scymninae</taxon>
        <taxon>Scymnini</taxon>
        <taxon>Cryptolaemus</taxon>
    </lineage>
</organism>
<evidence type="ECO:0000256" key="6">
    <source>
        <dbReference type="ARBA" id="ARBA00023125"/>
    </source>
</evidence>
<accession>A0ABD2N1B6</accession>
<proteinExistence type="predicted"/>
<comment type="subcellular location">
    <subcellularLocation>
        <location evidence="1">Nucleus</location>
    </subcellularLocation>
</comment>
<name>A0ABD2N1B6_9CUCU</name>
<dbReference type="InterPro" id="IPR036236">
    <property type="entry name" value="Znf_C2H2_sf"/>
</dbReference>
<evidence type="ECO:0000256" key="7">
    <source>
        <dbReference type="ARBA" id="ARBA00023242"/>
    </source>
</evidence>
<evidence type="ECO:0000259" key="9">
    <source>
        <dbReference type="PROSITE" id="PS50157"/>
    </source>
</evidence>
<dbReference type="Pfam" id="PF13909">
    <property type="entry name" value="zf-H2C2_5"/>
    <property type="match status" value="1"/>
</dbReference>
<keyword evidence="11" id="KW-1185">Reference proteome</keyword>
<keyword evidence="3" id="KW-0677">Repeat</keyword>
<feature type="domain" description="C2H2-type" evidence="9">
    <location>
        <begin position="370"/>
        <end position="398"/>
    </location>
</feature>
<evidence type="ECO:0000256" key="8">
    <source>
        <dbReference type="PROSITE-ProRule" id="PRU00042"/>
    </source>
</evidence>
<dbReference type="SMART" id="SM00355">
    <property type="entry name" value="ZnF_C2H2"/>
    <property type="match status" value="8"/>
</dbReference>
<evidence type="ECO:0000256" key="4">
    <source>
        <dbReference type="ARBA" id="ARBA00022771"/>
    </source>
</evidence>